<dbReference type="InterPro" id="IPR000980">
    <property type="entry name" value="SH2"/>
</dbReference>
<dbReference type="Pfam" id="PF07525">
    <property type="entry name" value="SOCS_box"/>
    <property type="match status" value="1"/>
</dbReference>
<feature type="compositionally biased region" description="Polar residues" evidence="6">
    <location>
        <begin position="128"/>
        <end position="137"/>
    </location>
</feature>
<dbReference type="InterPro" id="IPR037346">
    <property type="entry name" value="SOCS7_SOCS"/>
</dbReference>
<evidence type="ECO:0000259" key="8">
    <source>
        <dbReference type="PROSITE" id="PS50225"/>
    </source>
</evidence>
<dbReference type="GO" id="GO:0005942">
    <property type="term" value="C:phosphatidylinositol 3-kinase complex"/>
    <property type="evidence" value="ECO:0007669"/>
    <property type="project" value="TreeGrafter"/>
</dbReference>
<dbReference type="FunCoup" id="A0A194QVA3">
    <property type="interactions" value="3"/>
</dbReference>
<dbReference type="InterPro" id="IPR036860">
    <property type="entry name" value="SH2_dom_sf"/>
</dbReference>
<evidence type="ECO:0000256" key="4">
    <source>
        <dbReference type="ARBA" id="ARBA00022999"/>
    </source>
</evidence>
<dbReference type="SUPFAM" id="SSF55550">
    <property type="entry name" value="SH2 domain"/>
    <property type="match status" value="1"/>
</dbReference>
<feature type="compositionally biased region" description="Low complexity" evidence="6">
    <location>
        <begin position="247"/>
        <end position="256"/>
    </location>
</feature>
<dbReference type="GO" id="GO:0046854">
    <property type="term" value="P:phosphatidylinositol phosphate biosynthetic process"/>
    <property type="evidence" value="ECO:0007669"/>
    <property type="project" value="TreeGrafter"/>
</dbReference>
<feature type="compositionally biased region" description="Basic and acidic residues" evidence="6">
    <location>
        <begin position="140"/>
        <end position="154"/>
    </location>
</feature>
<accession>A0A194QVA3</accession>
<dbReference type="EMBL" id="KQ461108">
    <property type="protein sequence ID" value="KPJ09249.1"/>
    <property type="molecule type" value="Genomic_DNA"/>
</dbReference>
<evidence type="ECO:0000256" key="2">
    <source>
        <dbReference type="ARBA" id="ARBA00022700"/>
    </source>
</evidence>
<dbReference type="InterPro" id="IPR036036">
    <property type="entry name" value="SOCS_box-like_dom_sf"/>
</dbReference>
<evidence type="ECO:0000313" key="9">
    <source>
        <dbReference type="EMBL" id="KPJ09249.1"/>
    </source>
</evidence>
<dbReference type="PANTHER" id="PTHR10155:SF5">
    <property type="entry name" value="SUPPRESSOR OF CYTOKINE SIGNALING 7"/>
    <property type="match status" value="1"/>
</dbReference>
<protein>
    <submittedName>
        <fullName evidence="9">Suppressor of cytokine signaling 7</fullName>
    </submittedName>
</protein>
<dbReference type="PROSITE" id="PS50225">
    <property type="entry name" value="SOCS"/>
    <property type="match status" value="1"/>
</dbReference>
<dbReference type="Proteomes" id="UP000053240">
    <property type="component" value="Unassembled WGS sequence"/>
</dbReference>
<dbReference type="GO" id="GO:0009968">
    <property type="term" value="P:negative regulation of signal transduction"/>
    <property type="evidence" value="ECO:0007669"/>
    <property type="project" value="UniProtKB-KW"/>
</dbReference>
<dbReference type="CDD" id="cd03741">
    <property type="entry name" value="SOCS_SOCS7"/>
    <property type="match status" value="1"/>
</dbReference>
<feature type="region of interest" description="Disordered" evidence="6">
    <location>
        <begin position="102"/>
        <end position="177"/>
    </location>
</feature>
<evidence type="ECO:0000313" key="10">
    <source>
        <dbReference type="Proteomes" id="UP000053240"/>
    </source>
</evidence>
<feature type="compositionally biased region" description="Basic and acidic residues" evidence="6">
    <location>
        <begin position="269"/>
        <end position="285"/>
    </location>
</feature>
<dbReference type="Pfam" id="PF00017">
    <property type="entry name" value="SH2"/>
    <property type="match status" value="1"/>
</dbReference>
<evidence type="ECO:0000256" key="5">
    <source>
        <dbReference type="PROSITE-ProRule" id="PRU00191"/>
    </source>
</evidence>
<feature type="domain" description="SH2" evidence="7">
    <location>
        <begin position="378"/>
        <end position="483"/>
    </location>
</feature>
<evidence type="ECO:0000256" key="1">
    <source>
        <dbReference type="ARBA" id="ARBA00022604"/>
    </source>
</evidence>
<dbReference type="GO" id="GO:0046935">
    <property type="term" value="F:1-phosphatidylinositol-3-kinase regulator activity"/>
    <property type="evidence" value="ECO:0007669"/>
    <property type="project" value="TreeGrafter"/>
</dbReference>
<dbReference type="SMART" id="SM00969">
    <property type="entry name" value="SOCS_box"/>
    <property type="match status" value="1"/>
</dbReference>
<feature type="region of interest" description="Disordered" evidence="6">
    <location>
        <begin position="246"/>
        <end position="295"/>
    </location>
</feature>
<keyword evidence="10" id="KW-1185">Reference proteome</keyword>
<dbReference type="InterPro" id="IPR001496">
    <property type="entry name" value="SOCS_box"/>
</dbReference>
<dbReference type="InParanoid" id="A0A194QVA3"/>
<keyword evidence="1" id="KW-0341">Growth regulation</keyword>
<proteinExistence type="predicted"/>
<dbReference type="SMART" id="SM00252">
    <property type="entry name" value="SH2"/>
    <property type="match status" value="1"/>
</dbReference>
<dbReference type="STRING" id="76193.A0A194QVA3"/>
<dbReference type="OrthoDB" id="6426624at2759"/>
<evidence type="ECO:0000256" key="3">
    <source>
        <dbReference type="ARBA" id="ARBA00022786"/>
    </source>
</evidence>
<keyword evidence="4 5" id="KW-0727">SH2 domain</keyword>
<dbReference type="SUPFAM" id="SSF158235">
    <property type="entry name" value="SOCS box-like"/>
    <property type="match status" value="1"/>
</dbReference>
<name>A0A194QVA3_PAPMA</name>
<reference evidence="9 10" key="1">
    <citation type="journal article" date="2015" name="Nat. Commun.">
        <title>Outbred genome sequencing and CRISPR/Cas9 gene editing in butterflies.</title>
        <authorList>
            <person name="Li X."/>
            <person name="Fan D."/>
            <person name="Zhang W."/>
            <person name="Liu G."/>
            <person name="Zhang L."/>
            <person name="Zhao L."/>
            <person name="Fang X."/>
            <person name="Chen L."/>
            <person name="Dong Y."/>
            <person name="Chen Y."/>
            <person name="Ding Y."/>
            <person name="Zhao R."/>
            <person name="Feng M."/>
            <person name="Zhu Y."/>
            <person name="Feng Y."/>
            <person name="Jiang X."/>
            <person name="Zhu D."/>
            <person name="Xiang H."/>
            <person name="Feng X."/>
            <person name="Li S."/>
            <person name="Wang J."/>
            <person name="Zhang G."/>
            <person name="Kronforst M.R."/>
            <person name="Wang W."/>
        </authorList>
    </citation>
    <scope>NUCLEOTIDE SEQUENCE [LARGE SCALE GENOMIC DNA]</scope>
    <source>
        <strain evidence="9">Ya'a_city_454_Pm</strain>
        <tissue evidence="9">Whole body</tissue>
    </source>
</reference>
<organism evidence="9 10">
    <name type="scientific">Papilio machaon</name>
    <name type="common">Old World swallowtail butterfly</name>
    <dbReference type="NCBI Taxonomy" id="76193"/>
    <lineage>
        <taxon>Eukaryota</taxon>
        <taxon>Metazoa</taxon>
        <taxon>Ecdysozoa</taxon>
        <taxon>Arthropoda</taxon>
        <taxon>Hexapoda</taxon>
        <taxon>Insecta</taxon>
        <taxon>Pterygota</taxon>
        <taxon>Neoptera</taxon>
        <taxon>Endopterygota</taxon>
        <taxon>Lepidoptera</taxon>
        <taxon>Glossata</taxon>
        <taxon>Ditrysia</taxon>
        <taxon>Papilionoidea</taxon>
        <taxon>Papilionidae</taxon>
        <taxon>Papilioninae</taxon>
        <taxon>Papilio</taxon>
    </lineage>
</organism>
<dbReference type="AlphaFoldDB" id="A0A194QVA3"/>
<dbReference type="PROSITE" id="PS50001">
    <property type="entry name" value="SH2"/>
    <property type="match status" value="1"/>
</dbReference>
<dbReference type="InterPro" id="IPR035866">
    <property type="entry name" value="SOCS7_SH2"/>
</dbReference>
<keyword evidence="2" id="KW-0734">Signal transduction inhibitor</keyword>
<dbReference type="KEGG" id="pmac:106717315"/>
<feature type="domain" description="SOCS box" evidence="8">
    <location>
        <begin position="478"/>
        <end position="528"/>
    </location>
</feature>
<gene>
    <name evidence="9" type="ORF">RR48_15390</name>
</gene>
<dbReference type="SMART" id="SM00253">
    <property type="entry name" value="SOCS"/>
    <property type="match status" value="1"/>
</dbReference>
<feature type="compositionally biased region" description="Basic residues" evidence="6">
    <location>
        <begin position="110"/>
        <end position="126"/>
    </location>
</feature>
<sequence>MYPRKLKPEALYERRQGYNHRFASPRLLHLSPCRGTRPSSRNSLTSRLSSSHNSLITQFQADDSNFITQAISHDTLSAKTSDITDMYNVPFDSDIYAVPIDMVRPSHSTTRGKPKKPSRPNKRRGKSTPQNIGSNFTPLERSHKPKDFSRQKDSKTKRHSLPSSSVKKNTTDSDTDSLHLTLREMRKYLHTLYSSSSDSECRNTIHKKSNTIITNVGIHMRHTNNKESATTVFIKDNKDISRTVETNNNHRNTNKNSVGTTTKGKKHKENVPKEIPEAEKPEKVTKKASNPKTKMSPVRMLSMNLKQSFCNLFRWRRSGSEEASSASLPAPAAGRAVTSSPPAAVRRALPPLPQSPQSPHTTHLDFATSIQKVKDYPWYWGPISVEAAEKILSNEPDGSFIVRDSSDDHYIFTLTFKLNGLRHVRIEHDQGNFCFGGCTMFKAQTIVEFIENAVETSRSGRYLFFLNLRPVLGPVRVQLLYPVSRFKRVQSLQHTCRFVILKYVRRDLISSLPLPRRLLDYLSATHYYSELLAEI</sequence>
<evidence type="ECO:0000256" key="6">
    <source>
        <dbReference type="SAM" id="MobiDB-lite"/>
    </source>
</evidence>
<dbReference type="CDD" id="cd10388">
    <property type="entry name" value="SH2_SOCS7"/>
    <property type="match status" value="1"/>
</dbReference>
<dbReference type="PANTHER" id="PTHR10155">
    <property type="entry name" value="PHOSPHATIDYLINOSITOL 3-KINASE REGULATORY SUBUNIT"/>
    <property type="match status" value="1"/>
</dbReference>
<dbReference type="GO" id="GO:0035556">
    <property type="term" value="P:intracellular signal transduction"/>
    <property type="evidence" value="ECO:0007669"/>
    <property type="project" value="InterPro"/>
</dbReference>
<dbReference type="Gene3D" id="3.30.505.10">
    <property type="entry name" value="SH2 domain"/>
    <property type="match status" value="1"/>
</dbReference>
<evidence type="ECO:0000259" key="7">
    <source>
        <dbReference type="PROSITE" id="PS50001"/>
    </source>
</evidence>
<feature type="compositionally biased region" description="Low complexity" evidence="6">
    <location>
        <begin position="322"/>
        <end position="349"/>
    </location>
</feature>
<keyword evidence="3" id="KW-0833">Ubl conjugation pathway</keyword>
<feature type="region of interest" description="Disordered" evidence="6">
    <location>
        <begin position="322"/>
        <end position="362"/>
    </location>
</feature>